<organism evidence="12 13">
    <name type="scientific">Hymenobacter psychrophilus</name>
    <dbReference type="NCBI Taxonomy" id="651662"/>
    <lineage>
        <taxon>Bacteria</taxon>
        <taxon>Pseudomonadati</taxon>
        <taxon>Bacteroidota</taxon>
        <taxon>Cytophagia</taxon>
        <taxon>Cytophagales</taxon>
        <taxon>Hymenobacteraceae</taxon>
        <taxon>Hymenobacter</taxon>
    </lineage>
</organism>
<dbReference type="Proteomes" id="UP000199249">
    <property type="component" value="Unassembled WGS sequence"/>
</dbReference>
<feature type="binding site" evidence="8">
    <location>
        <position position="309"/>
    </location>
    <ligand>
        <name>Mn(2+)</name>
        <dbReference type="ChEBI" id="CHEBI:29035"/>
    </ligand>
</feature>
<keyword evidence="5 10" id="KW-0472">Membrane</keyword>
<evidence type="ECO:0000256" key="2">
    <source>
        <dbReference type="ARBA" id="ARBA00022475"/>
    </source>
</evidence>
<dbReference type="InterPro" id="IPR012160">
    <property type="entry name" value="LtaS-like"/>
</dbReference>
<feature type="transmembrane region" description="Helical" evidence="10">
    <location>
        <begin position="88"/>
        <end position="106"/>
    </location>
</feature>
<evidence type="ECO:0000256" key="1">
    <source>
        <dbReference type="ARBA" id="ARBA00004651"/>
    </source>
</evidence>
<evidence type="ECO:0000256" key="3">
    <source>
        <dbReference type="ARBA" id="ARBA00022692"/>
    </source>
</evidence>
<keyword evidence="13" id="KW-1185">Reference proteome</keyword>
<keyword evidence="2" id="KW-1003">Cell membrane</keyword>
<feature type="transmembrane region" description="Helical" evidence="10">
    <location>
        <begin position="44"/>
        <end position="63"/>
    </location>
</feature>
<comment type="subcellular location">
    <subcellularLocation>
        <location evidence="1">Cell membrane</location>
        <topology evidence="1">Multi-pass membrane protein</topology>
    </subcellularLocation>
</comment>
<dbReference type="PANTHER" id="PTHR47371:SF3">
    <property type="entry name" value="PHOSPHOGLYCEROL TRANSFERASE I"/>
    <property type="match status" value="1"/>
</dbReference>
<protein>
    <submittedName>
        <fullName evidence="12">Phosphoglycerol transferase MdoB</fullName>
    </submittedName>
</protein>
<evidence type="ECO:0000259" key="11">
    <source>
        <dbReference type="Pfam" id="PF00884"/>
    </source>
</evidence>
<dbReference type="SUPFAM" id="SSF53649">
    <property type="entry name" value="Alkaline phosphatase-like"/>
    <property type="match status" value="1"/>
</dbReference>
<dbReference type="PIRSF" id="PIRSF005091">
    <property type="entry name" value="Mmb_sulf_HI1246"/>
    <property type="match status" value="1"/>
</dbReference>
<dbReference type="STRING" id="651662.SAMN04488069_1113"/>
<evidence type="ECO:0000256" key="7">
    <source>
        <dbReference type="PIRSR" id="PIRSR005091-2"/>
    </source>
</evidence>
<evidence type="ECO:0000256" key="8">
    <source>
        <dbReference type="PIRSR" id="PIRSR005091-3"/>
    </source>
</evidence>
<proteinExistence type="predicted"/>
<sequence>MELSEGRHKKAGWYRPGNWRGSHRSRGFTFAGVKSRFAFQPRYFLFWLLYFGLVRVLFLVYYLPRTLALPAGTVPRIFGHALRLDASAAAYLCLAPFLLFVVGSLAGPRFGLDKALRWLTGALVALVALLTVADLALYGPWGFRLDATPLQYLRTPGEAAASATPGMLGLLLGLWLALLGAGWGLYKGVVGRLPELPAGFGRGRAALAGLLYLVLLAVPLRGGLQQIPINQGDVYFSAVPFANHAAINVPWNVLNSLFLQNSTRNPYQFLPDTAATRLSASLYQPGGPDTMRLLRPGLRQPNVLFIILESFTGKLVGHLGGERGVTPTLDSLSRTGVAFRNVFAAGDRSQKGLVALLSGYPNQPATSIIKYPRKTERLPHLARVLREQGYSTAYYHGGELAFANMKSYLVTAGYQRFTERADFAAQDQNAKWGAHDHVLFNRLQQELPKQPAPFFVTAFTLSSHEPFDVPMRARFPGADEASRFRNSVFYTDHVLGRFLQTARQQPWWPNTLVVLVADHGHPQPGGSPNHDPAKFRIPLLLTGGALAPTARGRQVSTYGSQTDVAATLLHQLNLPATNFPWSRDLLAPAPPAWPGGAAFYCFTDGFGVATPAGTVTYDNVARRVIERDSAVSRRQLRFGHAYEQVSFGDFLGK</sequence>
<dbReference type="InterPro" id="IPR050448">
    <property type="entry name" value="OpgB/LTA_synthase_biosynth"/>
</dbReference>
<feature type="transmembrane region" description="Helical" evidence="10">
    <location>
        <begin position="159"/>
        <end position="185"/>
    </location>
</feature>
<dbReference type="Gene3D" id="3.40.720.10">
    <property type="entry name" value="Alkaline Phosphatase, subunit A"/>
    <property type="match status" value="1"/>
</dbReference>
<keyword evidence="4 10" id="KW-1133">Transmembrane helix</keyword>
<dbReference type="GO" id="GO:0046872">
    <property type="term" value="F:metal ion binding"/>
    <property type="evidence" value="ECO:0007669"/>
    <property type="project" value="UniProtKB-KW"/>
</dbReference>
<feature type="active site" evidence="6">
    <location>
        <position position="349"/>
    </location>
</feature>
<evidence type="ECO:0000256" key="4">
    <source>
        <dbReference type="ARBA" id="ARBA00022989"/>
    </source>
</evidence>
<dbReference type="PANTHER" id="PTHR47371">
    <property type="entry name" value="LIPOTEICHOIC ACID SYNTHASE"/>
    <property type="match status" value="1"/>
</dbReference>
<name>A0A1H3LIS7_9BACT</name>
<evidence type="ECO:0000313" key="12">
    <source>
        <dbReference type="EMBL" id="SDY64190.1"/>
    </source>
</evidence>
<reference evidence="13" key="1">
    <citation type="submission" date="2016-10" db="EMBL/GenBank/DDBJ databases">
        <authorList>
            <person name="Varghese N."/>
            <person name="Submissions S."/>
        </authorList>
    </citation>
    <scope>NUCLEOTIDE SEQUENCE [LARGE SCALE GENOMIC DNA]</scope>
    <source>
        <strain evidence="13">CGMCC 1.8975</strain>
    </source>
</reference>
<feature type="transmembrane region" description="Helical" evidence="10">
    <location>
        <begin position="118"/>
        <end position="139"/>
    </location>
</feature>
<keyword evidence="7" id="KW-0479">Metal-binding</keyword>
<feature type="binding site" evidence="7">
    <location>
        <position position="464"/>
    </location>
    <ligand>
        <name>substrate</name>
    </ligand>
</feature>
<dbReference type="GO" id="GO:0016740">
    <property type="term" value="F:transferase activity"/>
    <property type="evidence" value="ECO:0007669"/>
    <property type="project" value="UniProtKB-KW"/>
</dbReference>
<dbReference type="CDD" id="cd16015">
    <property type="entry name" value="LTA_synthase"/>
    <property type="match status" value="1"/>
</dbReference>
<evidence type="ECO:0000256" key="5">
    <source>
        <dbReference type="ARBA" id="ARBA00023136"/>
    </source>
</evidence>
<feature type="domain" description="Sulfatase N-terminal" evidence="11">
    <location>
        <begin position="301"/>
        <end position="573"/>
    </location>
</feature>
<dbReference type="GO" id="GO:0005886">
    <property type="term" value="C:plasma membrane"/>
    <property type="evidence" value="ECO:0007669"/>
    <property type="project" value="UniProtKB-SubCell"/>
</dbReference>
<evidence type="ECO:0000256" key="6">
    <source>
        <dbReference type="PIRSR" id="PIRSR005091-1"/>
    </source>
</evidence>
<accession>A0A1H3LIS7</accession>
<evidence type="ECO:0000256" key="9">
    <source>
        <dbReference type="PIRSR" id="PIRSR600917-52"/>
    </source>
</evidence>
<keyword evidence="3 10" id="KW-0812">Transmembrane</keyword>
<keyword evidence="12" id="KW-0808">Transferase</keyword>
<feature type="binding site" evidence="8">
    <location>
        <position position="519"/>
    </location>
    <ligand>
        <name>Mn(2+)</name>
        <dbReference type="ChEBI" id="CHEBI:29035"/>
    </ligand>
</feature>
<feature type="binding site" evidence="8">
    <location>
        <position position="518"/>
    </location>
    <ligand>
        <name>Mn(2+)</name>
        <dbReference type="ChEBI" id="CHEBI:29035"/>
    </ligand>
</feature>
<dbReference type="AlphaFoldDB" id="A0A1H3LIS7"/>
<comment type="PTM">
    <text evidence="9">The conversion to 3-oxoalanine (also known as C-formylglycine, FGly), of a serine or cysteine residue in prokaryotes and of a cysteine residue in eukaryotes, is critical for catalytic activity.</text>
</comment>
<feature type="transmembrane region" description="Helical" evidence="10">
    <location>
        <begin position="205"/>
        <end position="224"/>
    </location>
</feature>
<feature type="modified residue" description="3-oxoalanine (Ser)" evidence="9">
    <location>
        <position position="349"/>
    </location>
</feature>
<gene>
    <name evidence="12" type="ORF">SAMN04488069_1113</name>
</gene>
<dbReference type="InterPro" id="IPR017850">
    <property type="entry name" value="Alkaline_phosphatase_core_sf"/>
</dbReference>
<keyword evidence="7" id="KW-0464">Manganese</keyword>
<dbReference type="InterPro" id="IPR000917">
    <property type="entry name" value="Sulfatase_N"/>
</dbReference>
<evidence type="ECO:0000313" key="13">
    <source>
        <dbReference type="Proteomes" id="UP000199249"/>
    </source>
</evidence>
<evidence type="ECO:0000256" key="10">
    <source>
        <dbReference type="SAM" id="Phobius"/>
    </source>
</evidence>
<dbReference type="EMBL" id="FNOV01000011">
    <property type="protein sequence ID" value="SDY64190.1"/>
    <property type="molecule type" value="Genomic_DNA"/>
</dbReference>
<dbReference type="Pfam" id="PF00884">
    <property type="entry name" value="Sulfatase"/>
    <property type="match status" value="1"/>
</dbReference>